<reference evidence="1" key="1">
    <citation type="submission" date="2012-01" db="EMBL/GenBank/DDBJ databases">
        <title>The Genome Sequence of Treponema denticola H-22.</title>
        <authorList>
            <consortium name="The Broad Institute Genome Sequencing Platform"/>
            <person name="Earl A."/>
            <person name="Ward D."/>
            <person name="Feldgarden M."/>
            <person name="Gevers D."/>
            <person name="Blanton J.M."/>
            <person name="Fenno C.J."/>
            <person name="Baranova O.V."/>
            <person name="Mathney J."/>
            <person name="Dewhirst F.E."/>
            <person name="Izard J."/>
            <person name="Young S.K."/>
            <person name="Zeng Q."/>
            <person name="Gargeya S."/>
            <person name="Fitzgerald M."/>
            <person name="Haas B."/>
            <person name="Abouelleil A."/>
            <person name="Alvarado L."/>
            <person name="Arachchi H.M."/>
            <person name="Berlin A."/>
            <person name="Chapman S.B."/>
            <person name="Gearin G."/>
            <person name="Goldberg J."/>
            <person name="Griggs A."/>
            <person name="Gujja S."/>
            <person name="Hansen M."/>
            <person name="Heiman D."/>
            <person name="Howarth C."/>
            <person name="Larimer J."/>
            <person name="Lui A."/>
            <person name="MacDonald P.J.P."/>
            <person name="McCowen C."/>
            <person name="Montmayeur A."/>
            <person name="Murphy C."/>
            <person name="Neiman D."/>
            <person name="Pearson M."/>
            <person name="Priest M."/>
            <person name="Roberts A."/>
            <person name="Saif S."/>
            <person name="Shea T."/>
            <person name="Sisk P."/>
            <person name="Stolte C."/>
            <person name="Sykes S."/>
            <person name="Wortman J."/>
            <person name="Nusbaum C."/>
            <person name="Birren B."/>
        </authorList>
    </citation>
    <scope>NUCLEOTIDE SEQUENCE [LARGE SCALE GENOMIC DNA]</scope>
    <source>
        <strain evidence="1">H-22</strain>
    </source>
</reference>
<name>A0A0E2E4D3_TREDN</name>
<dbReference type="SUPFAM" id="SSF52058">
    <property type="entry name" value="L domain-like"/>
    <property type="match status" value="1"/>
</dbReference>
<evidence type="ECO:0008006" key="2">
    <source>
        <dbReference type="Google" id="ProtNLM"/>
    </source>
</evidence>
<sequence>MKAKSGDVYCVYNSYLKKYTACQITKIEEGDKKPKAVLLWLDWSGEQPLKEEELPLLKPLYQDFMYWKRGLHLCNVDVMVPANHMLIGNMQPLTDESTNTYARSWGNGYEVYRQLKWQEIPKEQRDAFKKAESSKEKIIFAGKEMAVSKHRIHDDVPFENVLELKAFPCLSYLACKKWHTGLYEYLQSCPFLDELVLENHQQKRLDFSNAHLHKLSIDMNGVEELYLNNELEELILLGEVTNNCKIHAIENGALLLLTSTEIVPKIQGLKDLGKLHCSEITELDVAEILKAYPMLKELRLWGKPGILSNLSMLSQFTKLEGFTTVDLFGFSAEDIPEPDRLPNLHWFWMSSLPENAAKKAKQLYKKRKEEGLDLWIQKPRKPEWLAQNLDNPFRSWDGQENISAANVKKAADLYKKTRAEILKLEQSSPLEAARTAEALVRTYTEAFNKMDKRKYFIETVEREDIYCALTELLDLIPPSLSINKEKLLEIFDTTRDF</sequence>
<comment type="caution">
    <text evidence="1">The sequence shown here is derived from an EMBL/GenBank/DDBJ whole genome shotgun (WGS) entry which is preliminary data.</text>
</comment>
<dbReference type="EMBL" id="AGDV01000012">
    <property type="protein sequence ID" value="EMB33320.1"/>
    <property type="molecule type" value="Genomic_DNA"/>
</dbReference>
<dbReference type="Proteomes" id="UP000011705">
    <property type="component" value="Chromosome"/>
</dbReference>
<gene>
    <name evidence="1" type="ORF">HMPREF9726_01681</name>
</gene>
<dbReference type="Gene3D" id="3.80.10.10">
    <property type="entry name" value="Ribonuclease Inhibitor"/>
    <property type="match status" value="1"/>
</dbReference>
<proteinExistence type="predicted"/>
<dbReference type="PATRIC" id="fig|999432.5.peg.1744"/>
<evidence type="ECO:0000313" key="1">
    <source>
        <dbReference type="EMBL" id="EMB33320.1"/>
    </source>
</evidence>
<protein>
    <recommendedName>
        <fullName evidence="2">Gliding motility protein</fullName>
    </recommendedName>
</protein>
<dbReference type="HOGENOM" id="CLU_530829_0_0_12"/>
<dbReference type="AlphaFoldDB" id="A0A0E2E4D3"/>
<organism evidence="1">
    <name type="scientific">Treponema denticola H-22</name>
    <dbReference type="NCBI Taxonomy" id="999432"/>
    <lineage>
        <taxon>Bacteria</taxon>
        <taxon>Pseudomonadati</taxon>
        <taxon>Spirochaetota</taxon>
        <taxon>Spirochaetia</taxon>
        <taxon>Spirochaetales</taxon>
        <taxon>Treponemataceae</taxon>
        <taxon>Treponema</taxon>
    </lineage>
</organism>
<dbReference type="InterPro" id="IPR032675">
    <property type="entry name" value="LRR_dom_sf"/>
</dbReference>
<dbReference type="RefSeq" id="WP_002684842.1">
    <property type="nucleotide sequence ID" value="NZ_CM001795.1"/>
</dbReference>
<accession>A0A0E2E4D3</accession>